<keyword evidence="3" id="KW-1185">Reference proteome</keyword>
<organism evidence="1">
    <name type="scientific">Hexamita inflata</name>
    <dbReference type="NCBI Taxonomy" id="28002"/>
    <lineage>
        <taxon>Eukaryota</taxon>
        <taxon>Metamonada</taxon>
        <taxon>Diplomonadida</taxon>
        <taxon>Hexamitidae</taxon>
        <taxon>Hexamitinae</taxon>
        <taxon>Hexamita</taxon>
    </lineage>
</organism>
<dbReference type="EMBL" id="CAXDID020000030">
    <property type="protein sequence ID" value="CAL5993469.1"/>
    <property type="molecule type" value="Genomic_DNA"/>
</dbReference>
<protein>
    <submittedName>
        <fullName evidence="2">Hypothetical_protein</fullName>
    </submittedName>
</protein>
<comment type="caution">
    <text evidence="1">The sequence shown here is derived from an EMBL/GenBank/DDBJ whole genome shotgun (WGS) entry which is preliminary data.</text>
</comment>
<dbReference type="EMBL" id="CATOUU010000697">
    <property type="protein sequence ID" value="CAI9941945.1"/>
    <property type="molecule type" value="Genomic_DNA"/>
</dbReference>
<accession>A0AA86PV46</accession>
<evidence type="ECO:0000313" key="3">
    <source>
        <dbReference type="Proteomes" id="UP001642409"/>
    </source>
</evidence>
<sequence length="242" mass="28728">MKSYSSEDNILNAIIKILSIKTNNPQNIVYQVMMLPNSQYNCLFNQLSVELNIQINTVCMLFTRLSLQHLQIKNEDKYQSQPELTVLTLNQTKLITETRQNDKIINDKILHSQFKHDFSLTLRKLIIDYDQTAGQMTDKQLCLCLTSYFSIQSQKLFWARMHEEIAYKTCYQLKQYFQKSFSKCKFEKISDNDKQRIVDITYAMPQRKPFEIVDAFFAENSKKAYFRREVLMMVQYIQKTAK</sequence>
<gene>
    <name evidence="2" type="ORF">HINF_LOCUS13080</name>
    <name evidence="1" type="ORF">HINF_LOCUS29590</name>
</gene>
<evidence type="ECO:0000313" key="1">
    <source>
        <dbReference type="EMBL" id="CAI9941945.1"/>
    </source>
</evidence>
<reference evidence="2 3" key="2">
    <citation type="submission" date="2024-07" db="EMBL/GenBank/DDBJ databases">
        <authorList>
            <person name="Akdeniz Z."/>
        </authorList>
    </citation>
    <scope>NUCLEOTIDE SEQUENCE [LARGE SCALE GENOMIC DNA]</scope>
</reference>
<dbReference type="Proteomes" id="UP001642409">
    <property type="component" value="Unassembled WGS sequence"/>
</dbReference>
<dbReference type="AlphaFoldDB" id="A0AA86PV46"/>
<proteinExistence type="predicted"/>
<name>A0AA86PV46_9EUKA</name>
<reference evidence="1" key="1">
    <citation type="submission" date="2023-06" db="EMBL/GenBank/DDBJ databases">
        <authorList>
            <person name="Kurt Z."/>
        </authorList>
    </citation>
    <scope>NUCLEOTIDE SEQUENCE</scope>
</reference>
<evidence type="ECO:0000313" key="2">
    <source>
        <dbReference type="EMBL" id="CAL5993469.1"/>
    </source>
</evidence>